<proteinExistence type="predicted"/>
<organism evidence="1 2">
    <name type="scientific">Onchocerca flexuosa</name>
    <dbReference type="NCBI Taxonomy" id="387005"/>
    <lineage>
        <taxon>Eukaryota</taxon>
        <taxon>Metazoa</taxon>
        <taxon>Ecdysozoa</taxon>
        <taxon>Nematoda</taxon>
        <taxon>Chromadorea</taxon>
        <taxon>Rhabditida</taxon>
        <taxon>Spirurina</taxon>
        <taxon>Spiruromorpha</taxon>
        <taxon>Filarioidea</taxon>
        <taxon>Onchocercidae</taxon>
        <taxon>Onchocerca</taxon>
    </lineage>
</organism>
<dbReference type="OrthoDB" id="5853193at2759"/>
<protein>
    <submittedName>
        <fullName evidence="1">Uncharacterized protein</fullName>
    </submittedName>
</protein>
<keyword evidence="2" id="KW-1185">Reference proteome</keyword>
<gene>
    <name evidence="1" type="ORF">X798_05625</name>
</gene>
<evidence type="ECO:0000313" key="2">
    <source>
        <dbReference type="Proteomes" id="UP000242913"/>
    </source>
</evidence>
<sequence>MYGEGVYMPHAPRIPHSYNDAQALRKLYITTGRFRFSQKTKILYSFQLEFRMCYDTQRFESKNAHVRFSDLKNVFAKFVNLHYNKNSMELMHLIFETGVTAAILSLITNNVRNSIDAATYLSRLKWMMSHIRLCFKGISWNNRLVSGYDMM</sequence>
<reference evidence="1 2" key="1">
    <citation type="submission" date="2015-12" db="EMBL/GenBank/DDBJ databases">
        <title>Draft genome of the nematode, Onchocerca flexuosa.</title>
        <authorList>
            <person name="Mitreva M."/>
        </authorList>
    </citation>
    <scope>NUCLEOTIDE SEQUENCE [LARGE SCALE GENOMIC DNA]</scope>
    <source>
        <strain evidence="1">Red Deer</strain>
    </source>
</reference>
<accession>A0A238BPU3</accession>
<name>A0A238BPU3_9BILA</name>
<dbReference type="EMBL" id="KZ270033">
    <property type="protein sequence ID" value="OZC07397.1"/>
    <property type="molecule type" value="Genomic_DNA"/>
</dbReference>
<dbReference type="Proteomes" id="UP000242913">
    <property type="component" value="Unassembled WGS sequence"/>
</dbReference>
<dbReference type="AlphaFoldDB" id="A0A238BPU3"/>
<evidence type="ECO:0000313" key="1">
    <source>
        <dbReference type="EMBL" id="OZC07397.1"/>
    </source>
</evidence>